<dbReference type="AlphaFoldDB" id="A0A1J1HLN4"/>
<evidence type="ECO:0000313" key="2">
    <source>
        <dbReference type="Proteomes" id="UP000183832"/>
    </source>
</evidence>
<proteinExistence type="predicted"/>
<organism evidence="1 2">
    <name type="scientific">Clunio marinus</name>
    <dbReference type="NCBI Taxonomy" id="568069"/>
    <lineage>
        <taxon>Eukaryota</taxon>
        <taxon>Metazoa</taxon>
        <taxon>Ecdysozoa</taxon>
        <taxon>Arthropoda</taxon>
        <taxon>Hexapoda</taxon>
        <taxon>Insecta</taxon>
        <taxon>Pterygota</taxon>
        <taxon>Neoptera</taxon>
        <taxon>Endopterygota</taxon>
        <taxon>Diptera</taxon>
        <taxon>Nematocera</taxon>
        <taxon>Chironomoidea</taxon>
        <taxon>Chironomidae</taxon>
        <taxon>Clunio</taxon>
    </lineage>
</organism>
<evidence type="ECO:0000313" key="1">
    <source>
        <dbReference type="EMBL" id="CRK88835.1"/>
    </source>
</evidence>
<reference evidence="1 2" key="1">
    <citation type="submission" date="2015-04" db="EMBL/GenBank/DDBJ databases">
        <authorList>
            <person name="Syromyatnikov M.Y."/>
            <person name="Popov V.N."/>
        </authorList>
    </citation>
    <scope>NUCLEOTIDE SEQUENCE [LARGE SCALE GENOMIC DNA]</scope>
</reference>
<dbReference type="Proteomes" id="UP000183832">
    <property type="component" value="Unassembled WGS sequence"/>
</dbReference>
<sequence length="140" mass="16011">MKVKLEKFKVNIISSSDSLPSGHKISKYELNFRHGICVPSSCSNQKSLEYANRYLSQENLIGSAARCQTNDPLPFEVMDIVTMLDNNRTEFISLSCYLIKICRLIFSSIGLLMIASTIYEVSKIRNNRKINEFHCPFHNV</sequence>
<keyword evidence="2" id="KW-1185">Reference proteome</keyword>
<gene>
    <name evidence="1" type="ORF">CLUMA_CG002885</name>
</gene>
<dbReference type="OrthoDB" id="118951at2759"/>
<dbReference type="EMBL" id="CVRI01000010">
    <property type="protein sequence ID" value="CRK88835.1"/>
    <property type="molecule type" value="Genomic_DNA"/>
</dbReference>
<name>A0A1J1HLN4_9DIPT</name>
<accession>A0A1J1HLN4</accession>
<protein>
    <submittedName>
        <fullName evidence="1">CLUMA_CG002885, isoform A</fullName>
    </submittedName>
</protein>